<dbReference type="RefSeq" id="WP_250921663.1">
    <property type="nucleotide sequence ID" value="NZ_JAMQAW010000030.1"/>
</dbReference>
<reference evidence="1" key="1">
    <citation type="submission" date="2022-06" db="EMBL/GenBank/DDBJ databases">
        <title>Genome public.</title>
        <authorList>
            <person name="Sun Q."/>
        </authorList>
    </citation>
    <scope>NUCLEOTIDE SEQUENCE</scope>
    <source>
        <strain evidence="1">CWNU-1</strain>
    </source>
</reference>
<keyword evidence="2" id="KW-1185">Reference proteome</keyword>
<evidence type="ECO:0000313" key="1">
    <source>
        <dbReference type="EMBL" id="MCM2391328.1"/>
    </source>
</evidence>
<gene>
    <name evidence="1" type="ORF">NBG84_24055</name>
</gene>
<comment type="caution">
    <text evidence="1">The sequence shown here is derived from an EMBL/GenBank/DDBJ whole genome shotgun (WGS) entry which is preliminary data.</text>
</comment>
<accession>A0ABT0UVE4</accession>
<dbReference type="InterPro" id="IPR046224">
    <property type="entry name" value="DUF6257"/>
</dbReference>
<proteinExistence type="predicted"/>
<dbReference type="EMBL" id="JAMQAW010000030">
    <property type="protein sequence ID" value="MCM2391328.1"/>
    <property type="molecule type" value="Genomic_DNA"/>
</dbReference>
<dbReference type="Proteomes" id="UP001431429">
    <property type="component" value="Unassembled WGS sequence"/>
</dbReference>
<organism evidence="1 2">
    <name type="scientific">Streptomyces albipurpureus</name>
    <dbReference type="NCBI Taxonomy" id="2897419"/>
    <lineage>
        <taxon>Bacteria</taxon>
        <taxon>Bacillati</taxon>
        <taxon>Actinomycetota</taxon>
        <taxon>Actinomycetes</taxon>
        <taxon>Kitasatosporales</taxon>
        <taxon>Streptomycetaceae</taxon>
        <taxon>Streptomyces</taxon>
    </lineage>
</organism>
<dbReference type="Pfam" id="PF19771">
    <property type="entry name" value="DUF6257"/>
    <property type="match status" value="1"/>
</dbReference>
<evidence type="ECO:0000313" key="2">
    <source>
        <dbReference type="Proteomes" id="UP001431429"/>
    </source>
</evidence>
<protein>
    <submittedName>
        <fullName evidence="1">DUF6257 family protein</fullName>
    </submittedName>
</protein>
<sequence>MNRDEPKLTTAEKARVGWLIARMAKRGIADPDRQRGTVDLSDLERRVDRVIDGARKRQEQTAKKAQ</sequence>
<name>A0ABT0UVE4_9ACTN</name>